<evidence type="ECO:0000256" key="1">
    <source>
        <dbReference type="ARBA" id="ARBA00004502"/>
    </source>
</evidence>
<accession>A0A9D5CHC2</accession>
<proteinExistence type="inferred from homology"/>
<dbReference type="SUPFAM" id="SSF53474">
    <property type="entry name" value="alpha/beta-Hydrolases"/>
    <property type="match status" value="1"/>
</dbReference>
<keyword evidence="3" id="KW-0551">Lipid droplet</keyword>
<dbReference type="GO" id="GO:0005811">
    <property type="term" value="C:lipid droplet"/>
    <property type="evidence" value="ECO:0007669"/>
    <property type="project" value="UniProtKB-SubCell"/>
</dbReference>
<reference evidence="5" key="1">
    <citation type="submission" date="2021-03" db="EMBL/GenBank/DDBJ databases">
        <authorList>
            <person name="Li Z."/>
            <person name="Yang C."/>
        </authorList>
    </citation>
    <scope>NUCLEOTIDE SEQUENCE</scope>
    <source>
        <strain evidence="5">Dzin_1.0</strain>
        <tissue evidence="5">Leaf</tissue>
    </source>
</reference>
<dbReference type="AlphaFoldDB" id="A0A9D5CHC2"/>
<dbReference type="GO" id="GO:0019915">
    <property type="term" value="P:lipid storage"/>
    <property type="evidence" value="ECO:0007669"/>
    <property type="project" value="InterPro"/>
</dbReference>
<organism evidence="5 6">
    <name type="scientific">Dioscorea zingiberensis</name>
    <dbReference type="NCBI Taxonomy" id="325984"/>
    <lineage>
        <taxon>Eukaryota</taxon>
        <taxon>Viridiplantae</taxon>
        <taxon>Streptophyta</taxon>
        <taxon>Embryophyta</taxon>
        <taxon>Tracheophyta</taxon>
        <taxon>Spermatophyta</taxon>
        <taxon>Magnoliopsida</taxon>
        <taxon>Liliopsida</taxon>
        <taxon>Dioscoreales</taxon>
        <taxon>Dioscoreaceae</taxon>
        <taxon>Dioscorea</taxon>
    </lineage>
</organism>
<evidence type="ECO:0000313" key="5">
    <source>
        <dbReference type="EMBL" id="KAJ0972984.1"/>
    </source>
</evidence>
<evidence type="ECO:0000256" key="4">
    <source>
        <dbReference type="ARBA" id="ARBA00022801"/>
    </source>
</evidence>
<keyword evidence="4" id="KW-0378">Hydrolase</keyword>
<dbReference type="EMBL" id="JAGGNH010000005">
    <property type="protein sequence ID" value="KAJ0972984.1"/>
    <property type="molecule type" value="Genomic_DNA"/>
</dbReference>
<reference evidence="5" key="2">
    <citation type="journal article" date="2022" name="Hortic Res">
        <title>The genome of Dioscorea zingiberensis sheds light on the biosynthesis, origin and evolution of the medicinally important diosgenin saponins.</title>
        <authorList>
            <person name="Li Y."/>
            <person name="Tan C."/>
            <person name="Li Z."/>
            <person name="Guo J."/>
            <person name="Li S."/>
            <person name="Chen X."/>
            <person name="Wang C."/>
            <person name="Dai X."/>
            <person name="Yang H."/>
            <person name="Song W."/>
            <person name="Hou L."/>
            <person name="Xu J."/>
            <person name="Tong Z."/>
            <person name="Xu A."/>
            <person name="Yuan X."/>
            <person name="Wang W."/>
            <person name="Yang Q."/>
            <person name="Chen L."/>
            <person name="Sun Z."/>
            <person name="Wang K."/>
            <person name="Pan B."/>
            <person name="Chen J."/>
            <person name="Bao Y."/>
            <person name="Liu F."/>
            <person name="Qi X."/>
            <person name="Gang D.R."/>
            <person name="Wen J."/>
            <person name="Li J."/>
        </authorList>
    </citation>
    <scope>NUCLEOTIDE SEQUENCE</scope>
    <source>
        <strain evidence="5">Dzin_1.0</strain>
    </source>
</reference>
<evidence type="ECO:0000256" key="3">
    <source>
        <dbReference type="ARBA" id="ARBA00022677"/>
    </source>
</evidence>
<comment type="subcellular location">
    <subcellularLocation>
        <location evidence="1">Lipid droplet</location>
    </subcellularLocation>
</comment>
<dbReference type="GO" id="GO:0016298">
    <property type="term" value="F:lipase activity"/>
    <property type="evidence" value="ECO:0007669"/>
    <property type="project" value="InterPro"/>
</dbReference>
<comment type="caution">
    <text evidence="5">The sequence shown here is derived from an EMBL/GenBank/DDBJ whole genome shotgun (WGS) entry which is preliminary data.</text>
</comment>
<dbReference type="OrthoDB" id="448051at2759"/>
<evidence type="ECO:0000313" key="6">
    <source>
        <dbReference type="Proteomes" id="UP001085076"/>
    </source>
</evidence>
<dbReference type="Pfam" id="PF10230">
    <property type="entry name" value="LIDHydrolase"/>
    <property type="match status" value="1"/>
</dbReference>
<comment type="similarity">
    <text evidence="2">Belongs to the AB hydrolase superfamily. LDAH family.</text>
</comment>
<keyword evidence="6" id="KW-1185">Reference proteome</keyword>
<dbReference type="InterPro" id="IPR029058">
    <property type="entry name" value="AB_hydrolase_fold"/>
</dbReference>
<dbReference type="Proteomes" id="UP001085076">
    <property type="component" value="Miscellaneous, Linkage group lg05"/>
</dbReference>
<name>A0A9D5CHC2_9LILI</name>
<gene>
    <name evidence="5" type="ORF">J5N97_020943</name>
</gene>
<dbReference type="PANTHER" id="PTHR13390:SF0">
    <property type="entry name" value="LIPID DROPLET-ASSOCIATED HYDROLASE"/>
    <property type="match status" value="1"/>
</dbReference>
<sequence>MSNEVGHSIGEYISFEIFKRHPNQVKFSVGPYPFLALNRDFLKQSIIGMIAGSSFLNVTASYLASYLVSFLGSFPAQFSRALVRKLFGQSWSTTVVDAVCSNLMQNLQSFRRSLSGHHERKAELALLFGIDDHWAPLSFFEEVSMEVPGLALSIEQDGHTHASCCTVAGSLWVARHVATLISDKLKLHLSSNNRR</sequence>
<dbReference type="InterPro" id="IPR019363">
    <property type="entry name" value="LDAH"/>
</dbReference>
<protein>
    <submittedName>
        <fullName evidence="5">Uncharacterized protein</fullName>
    </submittedName>
</protein>
<dbReference type="PANTHER" id="PTHR13390">
    <property type="entry name" value="LIPASE"/>
    <property type="match status" value="1"/>
</dbReference>
<evidence type="ECO:0000256" key="2">
    <source>
        <dbReference type="ARBA" id="ARBA00008300"/>
    </source>
</evidence>